<keyword evidence="2 4" id="KW-0689">Ribosomal protein</keyword>
<dbReference type="HAMAP" id="MF_00251">
    <property type="entry name" value="Ribosomal_bL36"/>
    <property type="match status" value="1"/>
</dbReference>
<evidence type="ECO:0000256" key="1">
    <source>
        <dbReference type="ARBA" id="ARBA00007645"/>
    </source>
</evidence>
<keyword evidence="3 4" id="KW-0687">Ribonucleoprotein</keyword>
<comment type="caution">
    <text evidence="6">The sequence shown here is derived from an EMBL/GenBank/DDBJ whole genome shotgun (WGS) entry which is preliminary data.</text>
</comment>
<evidence type="ECO:0000256" key="5">
    <source>
        <dbReference type="RuleBase" id="RU000571"/>
    </source>
</evidence>
<dbReference type="RefSeq" id="WP_069134058.1">
    <property type="nucleotide sequence ID" value="NZ_SHLI01000001.1"/>
</dbReference>
<dbReference type="OrthoDB" id="9802520at2"/>
<comment type="similarity">
    <text evidence="1 4 5">Belongs to the bacterial ribosomal protein bL36 family.</text>
</comment>
<dbReference type="PANTHER" id="PTHR42888:SF1">
    <property type="entry name" value="LARGE RIBOSOMAL SUBUNIT PROTEIN BL36C"/>
    <property type="match status" value="1"/>
</dbReference>
<evidence type="ECO:0000256" key="3">
    <source>
        <dbReference type="ARBA" id="ARBA00023274"/>
    </source>
</evidence>
<dbReference type="GO" id="GO:0006412">
    <property type="term" value="P:translation"/>
    <property type="evidence" value="ECO:0007669"/>
    <property type="project" value="UniProtKB-UniRule"/>
</dbReference>
<dbReference type="InterPro" id="IPR035977">
    <property type="entry name" value="Ribosomal_bL36_sp"/>
</dbReference>
<dbReference type="Pfam" id="PF00444">
    <property type="entry name" value="Ribosomal_L36"/>
    <property type="match status" value="1"/>
</dbReference>
<dbReference type="PROSITE" id="PS00828">
    <property type="entry name" value="RIBOSOMAL_L36"/>
    <property type="match status" value="1"/>
</dbReference>
<dbReference type="EMBL" id="SHLI01000001">
    <property type="protein sequence ID" value="RZU97795.1"/>
    <property type="molecule type" value="Genomic_DNA"/>
</dbReference>
<dbReference type="SUPFAM" id="SSF57840">
    <property type="entry name" value="Ribosomal protein L36"/>
    <property type="match status" value="1"/>
</dbReference>
<keyword evidence="7" id="KW-1185">Reference proteome</keyword>
<dbReference type="GO" id="GO:0003735">
    <property type="term" value="F:structural constituent of ribosome"/>
    <property type="evidence" value="ECO:0007669"/>
    <property type="project" value="InterPro"/>
</dbReference>
<evidence type="ECO:0000313" key="7">
    <source>
        <dbReference type="Proteomes" id="UP000292298"/>
    </source>
</evidence>
<dbReference type="Proteomes" id="UP000292298">
    <property type="component" value="Unassembled WGS sequence"/>
</dbReference>
<reference evidence="6 7" key="1">
    <citation type="submission" date="2019-02" db="EMBL/GenBank/DDBJ databases">
        <title>Genomic Encyclopedia of Type Strains, Phase IV (KMG-IV): sequencing the most valuable type-strain genomes for metagenomic binning, comparative biology and taxonomic classification.</title>
        <authorList>
            <person name="Goeker M."/>
        </authorList>
    </citation>
    <scope>NUCLEOTIDE SEQUENCE [LARGE SCALE GENOMIC DNA]</scope>
    <source>
        <strain evidence="6 7">DSM 21056</strain>
    </source>
</reference>
<proteinExistence type="inferred from homology"/>
<dbReference type="PANTHER" id="PTHR42888">
    <property type="entry name" value="50S RIBOSOMAL PROTEIN L36, CHLOROPLASTIC"/>
    <property type="match status" value="1"/>
</dbReference>
<dbReference type="GO" id="GO:0005840">
    <property type="term" value="C:ribosome"/>
    <property type="evidence" value="ECO:0007669"/>
    <property type="project" value="UniProtKB-KW"/>
</dbReference>
<accession>A0A4V2GIV1</accession>
<name>A0A4V2GIV1_9GAMM</name>
<dbReference type="InterPro" id="IPR000473">
    <property type="entry name" value="Ribosomal_bL36"/>
</dbReference>
<gene>
    <name evidence="4" type="primary">rpmJ</name>
    <name evidence="6" type="ORF">EV698_0024</name>
</gene>
<evidence type="ECO:0000313" key="6">
    <source>
        <dbReference type="EMBL" id="RZU97795.1"/>
    </source>
</evidence>
<dbReference type="GO" id="GO:1990904">
    <property type="term" value="C:ribonucleoprotein complex"/>
    <property type="evidence" value="ECO:0007669"/>
    <property type="project" value="UniProtKB-KW"/>
</dbReference>
<organism evidence="6 7">
    <name type="scientific">Spiribacter vilamensis</name>
    <dbReference type="NCBI Taxonomy" id="531306"/>
    <lineage>
        <taxon>Bacteria</taxon>
        <taxon>Pseudomonadati</taxon>
        <taxon>Pseudomonadota</taxon>
        <taxon>Gammaproteobacteria</taxon>
        <taxon>Chromatiales</taxon>
        <taxon>Ectothiorhodospiraceae</taxon>
        <taxon>Spiribacter</taxon>
    </lineage>
</organism>
<evidence type="ECO:0000256" key="2">
    <source>
        <dbReference type="ARBA" id="ARBA00022980"/>
    </source>
</evidence>
<dbReference type="NCBIfam" id="TIGR01022">
    <property type="entry name" value="rpmJ_bact"/>
    <property type="match status" value="1"/>
</dbReference>
<sequence length="38" mass="4312">MKVRASVKKICRNCKVIKRGGTVRVICTSDARHKQRQG</sequence>
<evidence type="ECO:0000256" key="4">
    <source>
        <dbReference type="HAMAP-Rule" id="MF_00251"/>
    </source>
</evidence>
<dbReference type="GO" id="GO:0005737">
    <property type="term" value="C:cytoplasm"/>
    <property type="evidence" value="ECO:0007669"/>
    <property type="project" value="UniProtKB-ARBA"/>
</dbReference>
<dbReference type="AlphaFoldDB" id="A0A4V2GIV1"/>
<protein>
    <recommendedName>
        <fullName evidence="4">Large ribosomal subunit protein bL36</fullName>
    </recommendedName>
</protein>